<evidence type="ECO:0008006" key="5">
    <source>
        <dbReference type="Google" id="ProtNLM"/>
    </source>
</evidence>
<organism evidence="3 4">
    <name type="scientific">Cephaloticoccus capnophilus</name>
    <dbReference type="NCBI Taxonomy" id="1548208"/>
    <lineage>
        <taxon>Bacteria</taxon>
        <taxon>Pseudomonadati</taxon>
        <taxon>Verrucomicrobiota</taxon>
        <taxon>Opitutia</taxon>
        <taxon>Opitutales</taxon>
        <taxon>Opitutaceae</taxon>
        <taxon>Cephaloticoccus</taxon>
    </lineage>
</organism>
<dbReference type="Proteomes" id="UP000071392">
    <property type="component" value="Unassembled WGS sequence"/>
</dbReference>
<accession>A0A139SPI6</accession>
<dbReference type="AlphaFoldDB" id="A0A139SPI6"/>
<feature type="region of interest" description="Disordered" evidence="1">
    <location>
        <begin position="322"/>
        <end position="377"/>
    </location>
</feature>
<name>A0A139SPI6_9BACT</name>
<feature type="chain" id="PRO_5007299352" description="BPP domain-containing protein" evidence="2">
    <location>
        <begin position="27"/>
        <end position="377"/>
    </location>
</feature>
<dbReference type="SUPFAM" id="SSF82171">
    <property type="entry name" value="DPP6 N-terminal domain-like"/>
    <property type="match status" value="1"/>
</dbReference>
<reference evidence="3 4" key="1">
    <citation type="submission" date="2016-02" db="EMBL/GenBank/DDBJ databases">
        <authorList>
            <person name="Wen L."/>
            <person name="He K."/>
            <person name="Yang H."/>
        </authorList>
    </citation>
    <scope>NUCLEOTIDE SEQUENCE [LARGE SCALE GENOMIC DNA]</scope>
    <source>
        <strain evidence="3 4">CV41</strain>
    </source>
</reference>
<dbReference type="EMBL" id="LSZP01000024">
    <property type="protein sequence ID" value="KXU36466.1"/>
    <property type="molecule type" value="Genomic_DNA"/>
</dbReference>
<evidence type="ECO:0000313" key="4">
    <source>
        <dbReference type="Proteomes" id="UP000071392"/>
    </source>
</evidence>
<dbReference type="STRING" id="1548208.AXK12_03195"/>
<proteinExistence type="predicted"/>
<comment type="caution">
    <text evidence="3">The sequence shown here is derived from an EMBL/GenBank/DDBJ whole genome shotgun (WGS) entry which is preliminary data.</text>
</comment>
<protein>
    <recommendedName>
        <fullName evidence="5">BPP domain-containing protein</fullName>
    </recommendedName>
</protein>
<sequence>MIRQLFSCFASILLLGGALGWTPAPSAPATGATLETWRGPETIGQITEAAINETSGLAASLHTEGLLWAHNDSGNEPVLYAIGPSGDCLGSVRIEGAVNRDWEDIASYEIDGRAYLIIGDIGDNNAVHPECVLYVIAEPSPDELSPTRQLTVTPERVIRYVYPGGPRDCESLAVDSCERSIYLISKRTQPPILYRLPLFPEDTSKHPLIAEDTSKRPLIAEELGPINGILQPSGLLSKMSVPWGKWRGQPCSLDISPDGKTAALLTYGEVYLYERQEGEDWASTFARGGHALAAHNLPQAEGLCFSRDGQSLYVTTEGSPAPLLRYTTRSTPDHAPKRKPRRSRRGQARQSFYGAEGSPSLWRRSSDRRVGVLHTAQ</sequence>
<feature type="signal peptide" evidence="2">
    <location>
        <begin position="1"/>
        <end position="26"/>
    </location>
</feature>
<gene>
    <name evidence="3" type="ORF">AXK12_03195</name>
</gene>
<keyword evidence="4" id="KW-1185">Reference proteome</keyword>
<feature type="compositionally biased region" description="Basic residues" evidence="1">
    <location>
        <begin position="336"/>
        <end position="347"/>
    </location>
</feature>
<evidence type="ECO:0000256" key="1">
    <source>
        <dbReference type="SAM" id="MobiDB-lite"/>
    </source>
</evidence>
<evidence type="ECO:0000256" key="2">
    <source>
        <dbReference type="SAM" id="SignalP"/>
    </source>
</evidence>
<evidence type="ECO:0000313" key="3">
    <source>
        <dbReference type="EMBL" id="KXU36466.1"/>
    </source>
</evidence>
<keyword evidence="2" id="KW-0732">Signal</keyword>